<dbReference type="InterPro" id="IPR052360">
    <property type="entry name" value="Transcr_Regulatory_Proteins"/>
</dbReference>
<comment type="caution">
    <text evidence="9">The sequence shown here is derived from an EMBL/GenBank/DDBJ whole genome shotgun (WGS) entry which is preliminary data.</text>
</comment>
<feature type="compositionally biased region" description="Low complexity" evidence="7">
    <location>
        <begin position="63"/>
        <end position="90"/>
    </location>
</feature>
<dbReference type="GO" id="GO:0003677">
    <property type="term" value="F:DNA binding"/>
    <property type="evidence" value="ECO:0007669"/>
    <property type="project" value="UniProtKB-KW"/>
</dbReference>
<keyword evidence="3" id="KW-0805">Transcription regulation</keyword>
<gene>
    <name evidence="9" type="ORF">FTOL_07066</name>
</gene>
<dbReference type="Gene3D" id="4.10.240.10">
    <property type="entry name" value="Zn(2)-C6 fungal-type DNA-binding domain"/>
    <property type="match status" value="1"/>
</dbReference>
<evidence type="ECO:0000256" key="2">
    <source>
        <dbReference type="ARBA" id="ARBA00022833"/>
    </source>
</evidence>
<evidence type="ECO:0000256" key="5">
    <source>
        <dbReference type="ARBA" id="ARBA00023163"/>
    </source>
</evidence>
<keyword evidence="5" id="KW-0804">Transcription</keyword>
<dbReference type="PROSITE" id="PS50048">
    <property type="entry name" value="ZN2_CY6_FUNGAL_2"/>
    <property type="match status" value="1"/>
</dbReference>
<dbReference type="PANTHER" id="PTHR36206:SF12">
    <property type="entry name" value="ASPERCRYPTIN BIOSYNTHESIS CLUSTER-SPECIFIC TRANSCRIPTION REGULATOR ATNN-RELATED"/>
    <property type="match status" value="1"/>
</dbReference>
<dbReference type="GO" id="GO:0008270">
    <property type="term" value="F:zinc ion binding"/>
    <property type="evidence" value="ECO:0007669"/>
    <property type="project" value="InterPro"/>
</dbReference>
<feature type="domain" description="Zn(2)-C6 fungal-type" evidence="8">
    <location>
        <begin position="30"/>
        <end position="58"/>
    </location>
</feature>
<reference evidence="9" key="1">
    <citation type="submission" date="2018-03" db="EMBL/GenBank/DDBJ databases">
        <authorList>
            <person name="Guldener U."/>
        </authorList>
    </citation>
    <scope>NUCLEOTIDE SEQUENCE</scope>
</reference>
<dbReference type="CDD" id="cd00067">
    <property type="entry name" value="GAL4"/>
    <property type="match status" value="1"/>
</dbReference>
<evidence type="ECO:0000256" key="1">
    <source>
        <dbReference type="ARBA" id="ARBA00022723"/>
    </source>
</evidence>
<dbReference type="SMART" id="SM00066">
    <property type="entry name" value="GAL4"/>
    <property type="match status" value="1"/>
</dbReference>
<keyword evidence="1" id="KW-0479">Metal-binding</keyword>
<keyword evidence="6" id="KW-0539">Nucleus</keyword>
<feature type="region of interest" description="Disordered" evidence="7">
    <location>
        <begin position="62"/>
        <end position="90"/>
    </location>
</feature>
<dbReference type="Proteomes" id="UP001187734">
    <property type="component" value="Unassembled WGS sequence"/>
</dbReference>
<sequence>MVTIGPEVATAAADASRPRRRAYHTKARTGCRTCKIRRVRCDEGKPACNRCTSTGWTCDGYTSPSTSSSSSPSSSSSASPSPLPLHSKSPSPVADLKLILPRQNPEEVRSYNYFLQVTAPSLSGAFYADFWLVEVPRVCLSDAAIWHAVVSLGAAHEDFAENGLGSRSIFVLKQFNSSIRCLTESRSPRHADRWRALVVSTIFTYVCTIKGLHDQTRIHLQAGCNLLRELQDHNTKTPKQDQIQETTVLSVPISIAPIQSILTNLEMLTNALDNGGIAGSPTLLSQNKVLNAWRSYTAPRSSPRLSAEDVDQAYRAAESLMAGLVLFSQEHAKHLLDLQTGKSGLEVLSMLVARQEVHTRCFNEIKKAIRMFQHDMVRSSGRATQLEAHTILPLRLFHNSNRLLFIQDPDEPDLDNRQHTLPGLYTTIVDLAEQIMNLDPIKTRRVSYTHQLFLVAHSGIGQSTRQRAIDLLRRPRLEGGWDSIISASLAEAIMVREKEAAWEYQVGQGLDTETVETEGEDNNPMFRIFNITFAFTGRREARVVLRTWWEKLNDSAGRERVIRW</sequence>
<keyword evidence="4" id="KW-0238">DNA-binding</keyword>
<evidence type="ECO:0000313" key="10">
    <source>
        <dbReference type="Proteomes" id="UP001187734"/>
    </source>
</evidence>
<dbReference type="Pfam" id="PF00172">
    <property type="entry name" value="Zn_clus"/>
    <property type="match status" value="1"/>
</dbReference>
<dbReference type="AlphaFoldDB" id="A0AAE8MCM9"/>
<keyword evidence="10" id="KW-1185">Reference proteome</keyword>
<dbReference type="PROSITE" id="PS00463">
    <property type="entry name" value="ZN2_CY6_FUNGAL_1"/>
    <property type="match status" value="1"/>
</dbReference>
<name>A0AAE8MCM9_9HYPO</name>
<evidence type="ECO:0000256" key="6">
    <source>
        <dbReference type="ARBA" id="ARBA00023242"/>
    </source>
</evidence>
<protein>
    <recommendedName>
        <fullName evidence="8">Zn(2)-C6 fungal-type domain-containing protein</fullName>
    </recommendedName>
</protein>
<feature type="region of interest" description="Disordered" evidence="7">
    <location>
        <begin position="1"/>
        <end position="24"/>
    </location>
</feature>
<proteinExistence type="predicted"/>
<dbReference type="SUPFAM" id="SSF57701">
    <property type="entry name" value="Zn2/Cys6 DNA-binding domain"/>
    <property type="match status" value="1"/>
</dbReference>
<evidence type="ECO:0000256" key="4">
    <source>
        <dbReference type="ARBA" id="ARBA00023125"/>
    </source>
</evidence>
<evidence type="ECO:0000256" key="3">
    <source>
        <dbReference type="ARBA" id="ARBA00023015"/>
    </source>
</evidence>
<evidence type="ECO:0000256" key="7">
    <source>
        <dbReference type="SAM" id="MobiDB-lite"/>
    </source>
</evidence>
<dbReference type="PANTHER" id="PTHR36206">
    <property type="entry name" value="ASPERCRYPTIN BIOSYNTHESIS CLUSTER-SPECIFIC TRANSCRIPTION REGULATOR ATNN-RELATED"/>
    <property type="match status" value="1"/>
</dbReference>
<evidence type="ECO:0000313" key="9">
    <source>
        <dbReference type="EMBL" id="SPJ78676.1"/>
    </source>
</evidence>
<evidence type="ECO:0000259" key="8">
    <source>
        <dbReference type="PROSITE" id="PS50048"/>
    </source>
</evidence>
<dbReference type="InterPro" id="IPR036864">
    <property type="entry name" value="Zn2-C6_fun-type_DNA-bd_sf"/>
</dbReference>
<dbReference type="GO" id="GO:0000981">
    <property type="term" value="F:DNA-binding transcription factor activity, RNA polymerase II-specific"/>
    <property type="evidence" value="ECO:0007669"/>
    <property type="project" value="InterPro"/>
</dbReference>
<keyword evidence="2" id="KW-0862">Zinc</keyword>
<organism evidence="9 10">
    <name type="scientific">Fusarium torulosum</name>
    <dbReference type="NCBI Taxonomy" id="33205"/>
    <lineage>
        <taxon>Eukaryota</taxon>
        <taxon>Fungi</taxon>
        <taxon>Dikarya</taxon>
        <taxon>Ascomycota</taxon>
        <taxon>Pezizomycotina</taxon>
        <taxon>Sordariomycetes</taxon>
        <taxon>Hypocreomycetidae</taxon>
        <taxon>Hypocreales</taxon>
        <taxon>Nectriaceae</taxon>
        <taxon>Fusarium</taxon>
    </lineage>
</organism>
<dbReference type="InterPro" id="IPR001138">
    <property type="entry name" value="Zn2Cys6_DnaBD"/>
</dbReference>
<dbReference type="EMBL" id="ONZP01000235">
    <property type="protein sequence ID" value="SPJ78676.1"/>
    <property type="molecule type" value="Genomic_DNA"/>
</dbReference>
<accession>A0AAE8MCM9</accession>